<reference evidence="1 2" key="1">
    <citation type="journal article" date="2022" name="Genome Biol. Evol.">
        <title>The Spruce Budworm Genome: Reconstructing the Evolutionary History of Antifreeze Proteins.</title>
        <authorList>
            <person name="Beliveau C."/>
            <person name="Gagne P."/>
            <person name="Picq S."/>
            <person name="Vernygora O."/>
            <person name="Keeling C.I."/>
            <person name="Pinkney K."/>
            <person name="Doucet D."/>
            <person name="Wen F."/>
            <person name="Johnston J.S."/>
            <person name="Maaroufi H."/>
            <person name="Boyle B."/>
            <person name="Laroche J."/>
            <person name="Dewar K."/>
            <person name="Juretic N."/>
            <person name="Blackburn G."/>
            <person name="Nisole A."/>
            <person name="Brunet B."/>
            <person name="Brandao M."/>
            <person name="Lumley L."/>
            <person name="Duan J."/>
            <person name="Quan G."/>
            <person name="Lucarotti C.J."/>
            <person name="Roe A.D."/>
            <person name="Sperling F.A.H."/>
            <person name="Levesque R.C."/>
            <person name="Cusson M."/>
        </authorList>
    </citation>
    <scope>NUCLEOTIDE SEQUENCE [LARGE SCALE GENOMIC DNA]</scope>
    <source>
        <strain evidence="1">Glfc:IPQL:Cfum</strain>
    </source>
</reference>
<dbReference type="Proteomes" id="UP001064048">
    <property type="component" value="Chromosome 23"/>
</dbReference>
<sequence length="434" mass="50093">MSSPIVLLNNLVQEEDSSYIDPISKGFILTEAVIGFNRLAVFGKIKPIFVILASVYTFFICGAILFMVYYRDLNGIYAVVIVMDGMAYIICVSISALMWKRLQLYFNELQKFDRAVGCRPKRTASSIKNVIQMVIEIILMIQSVPYEWYVGSQFSVHQVVERMIYITEVHFCGHLLSLLVPRLRLINYYMKMSLNDNKQVTSPKVEKLPYFKANNLETQNCQMKKLMELYCIIISAYDLLIEAIKWQFLLVLTSAFISILAFSYIASLLMIRGLRPFAFVVTEWAFMAIRMFPMFAPCMFGDQIHDEVRRLRELLASRLYENKLSETRIEICTYALSRARREPPQASRLASPVENHLKNGLLIGRMQYTYNIFIFADKAGRSVARALLALTEARNLSFSLLQIFDIDISLPFKFMGLLLTYLIILLQFEKVINP</sequence>
<dbReference type="EMBL" id="CM046123">
    <property type="protein sequence ID" value="KAI8439439.1"/>
    <property type="molecule type" value="Genomic_DNA"/>
</dbReference>
<proteinExistence type="predicted"/>
<evidence type="ECO:0000313" key="1">
    <source>
        <dbReference type="EMBL" id="KAI8439439.1"/>
    </source>
</evidence>
<keyword evidence="2" id="KW-1185">Reference proteome</keyword>
<accession>A0ACC0KSQ9</accession>
<evidence type="ECO:0000313" key="2">
    <source>
        <dbReference type="Proteomes" id="UP001064048"/>
    </source>
</evidence>
<gene>
    <name evidence="1" type="ORF">MSG28_013225</name>
</gene>
<organism evidence="1 2">
    <name type="scientific">Choristoneura fumiferana</name>
    <name type="common">Spruce budworm moth</name>
    <name type="synonym">Archips fumiferana</name>
    <dbReference type="NCBI Taxonomy" id="7141"/>
    <lineage>
        <taxon>Eukaryota</taxon>
        <taxon>Metazoa</taxon>
        <taxon>Ecdysozoa</taxon>
        <taxon>Arthropoda</taxon>
        <taxon>Hexapoda</taxon>
        <taxon>Insecta</taxon>
        <taxon>Pterygota</taxon>
        <taxon>Neoptera</taxon>
        <taxon>Endopterygota</taxon>
        <taxon>Lepidoptera</taxon>
        <taxon>Glossata</taxon>
        <taxon>Ditrysia</taxon>
        <taxon>Tortricoidea</taxon>
        <taxon>Tortricidae</taxon>
        <taxon>Tortricinae</taxon>
        <taxon>Choristoneura</taxon>
    </lineage>
</organism>
<name>A0ACC0KSQ9_CHOFU</name>
<comment type="caution">
    <text evidence="1">The sequence shown here is derived from an EMBL/GenBank/DDBJ whole genome shotgun (WGS) entry which is preliminary data.</text>
</comment>
<protein>
    <submittedName>
        <fullName evidence="1">Uncharacterized protein</fullName>
    </submittedName>
</protein>